<gene>
    <name evidence="3" type="ORF">JCM19241_297</name>
</gene>
<dbReference type="GO" id="GO:0004622">
    <property type="term" value="F:phosphatidylcholine lysophospholipase activity"/>
    <property type="evidence" value="ECO:0007669"/>
    <property type="project" value="UniProtKB-EC"/>
</dbReference>
<dbReference type="InterPro" id="IPR022742">
    <property type="entry name" value="Hydrolase_4"/>
</dbReference>
<evidence type="ECO:0000313" key="4">
    <source>
        <dbReference type="Proteomes" id="UP000031666"/>
    </source>
</evidence>
<sequence length="385" mass="43160">MMRLRSYITLFLVLTVTLMGCSSTPSVALNQSDEYYDYIQPTYSEYLSQTEQWLVKNRGYMSDEHDKEIAMNMPFELQPEGETNKAILLVHGLGDSPYSFSDIGKTLQQQGFYVQAVLLPGHGSKPSDLMLPSYQDWQTMVDHYANLLKQEYDEVWLGGFSTGGNLVTINALEQGDVDGLVLFSPGFQSKAPFMEKLAPIAALFIDGYNTEEDNAARYSSAPLNGAIAYSESASKLRSLLKEKQVTVPTLIALSEADSVVDPIAVKTMYEERFTHPRNQLLWYGESEVALPSATSLSMKIDSMQISTGSHMSPLFAPSNDYYGKNGEYRMCLNSMDKESTTFCEQGGDVWWSAWGYQEEGKVHARLTWNPYYQELTQSLATVTES</sequence>
<dbReference type="Pfam" id="PF12146">
    <property type="entry name" value="Hydrolase_4"/>
    <property type="match status" value="1"/>
</dbReference>
<dbReference type="Proteomes" id="UP000031666">
    <property type="component" value="Unassembled WGS sequence"/>
</dbReference>
<dbReference type="InterPro" id="IPR029058">
    <property type="entry name" value="AB_hydrolase_fold"/>
</dbReference>
<dbReference type="EMBL" id="BBSC01000005">
    <property type="protein sequence ID" value="GAM75999.1"/>
    <property type="molecule type" value="Genomic_DNA"/>
</dbReference>
<evidence type="ECO:0000256" key="1">
    <source>
        <dbReference type="SAM" id="SignalP"/>
    </source>
</evidence>
<evidence type="ECO:0000259" key="2">
    <source>
        <dbReference type="Pfam" id="PF12146"/>
    </source>
</evidence>
<keyword evidence="1" id="KW-0732">Signal</keyword>
<evidence type="ECO:0000313" key="3">
    <source>
        <dbReference type="EMBL" id="GAM75999.1"/>
    </source>
</evidence>
<dbReference type="AlphaFoldDB" id="A0A0B8QNN3"/>
<dbReference type="PROSITE" id="PS51257">
    <property type="entry name" value="PROKAR_LIPOPROTEIN"/>
    <property type="match status" value="1"/>
</dbReference>
<keyword evidence="3" id="KW-0378">Hydrolase</keyword>
<reference evidence="3 4" key="1">
    <citation type="submission" date="2015-01" db="EMBL/GenBank/DDBJ databases">
        <title>Vibrio sp. C94 JCM 19241 whole genome shotgun sequence.</title>
        <authorList>
            <person name="Sawabe T."/>
            <person name="Meirelles P."/>
            <person name="Feng G."/>
            <person name="Sayaka M."/>
            <person name="Hattori M."/>
            <person name="Ohkuma M."/>
        </authorList>
    </citation>
    <scope>NUCLEOTIDE SEQUENCE [LARGE SCALE GENOMIC DNA]</scope>
    <source>
        <strain evidence="4">JCM 19241</strain>
    </source>
</reference>
<feature type="chain" id="PRO_5002123429" evidence="1">
    <location>
        <begin position="29"/>
        <end position="385"/>
    </location>
</feature>
<reference evidence="3 4" key="2">
    <citation type="submission" date="2015-01" db="EMBL/GenBank/DDBJ databases">
        <authorList>
            <consortium name="NBRP consortium"/>
            <person name="Sawabe T."/>
            <person name="Meirelles P."/>
            <person name="Feng G."/>
            <person name="Sayaka M."/>
            <person name="Hattori M."/>
            <person name="Ohkuma M."/>
        </authorList>
    </citation>
    <scope>NUCLEOTIDE SEQUENCE [LARGE SCALE GENOMIC DNA]</scope>
    <source>
        <strain evidence="4">JCM 19241</strain>
    </source>
</reference>
<dbReference type="Gene3D" id="3.40.50.1820">
    <property type="entry name" value="alpha/beta hydrolase"/>
    <property type="match status" value="1"/>
</dbReference>
<dbReference type="PANTHER" id="PTHR11614">
    <property type="entry name" value="PHOSPHOLIPASE-RELATED"/>
    <property type="match status" value="1"/>
</dbReference>
<dbReference type="InterPro" id="IPR051044">
    <property type="entry name" value="MAG_DAG_Lipase"/>
</dbReference>
<organism evidence="3 4">
    <name type="scientific">Vibrio ishigakensis</name>
    <dbReference type="NCBI Taxonomy" id="1481914"/>
    <lineage>
        <taxon>Bacteria</taxon>
        <taxon>Pseudomonadati</taxon>
        <taxon>Pseudomonadota</taxon>
        <taxon>Gammaproteobacteria</taxon>
        <taxon>Vibrionales</taxon>
        <taxon>Vibrionaceae</taxon>
        <taxon>Vibrio</taxon>
    </lineage>
</organism>
<feature type="domain" description="Serine aminopeptidase S33" evidence="2">
    <location>
        <begin position="82"/>
        <end position="210"/>
    </location>
</feature>
<dbReference type="STRING" id="1481914.JCM19241_297"/>
<protein>
    <submittedName>
        <fullName evidence="3">Lysophospholipase</fullName>
        <ecNumber evidence="3">3.1.1.5</ecNumber>
    </submittedName>
</protein>
<dbReference type="EC" id="3.1.1.5" evidence="3"/>
<accession>A0A0B8QNN3</accession>
<feature type="signal peptide" evidence="1">
    <location>
        <begin position="1"/>
        <end position="28"/>
    </location>
</feature>
<dbReference type="SUPFAM" id="SSF53474">
    <property type="entry name" value="alpha/beta-Hydrolases"/>
    <property type="match status" value="1"/>
</dbReference>
<proteinExistence type="predicted"/>
<comment type="caution">
    <text evidence="3">The sequence shown here is derived from an EMBL/GenBank/DDBJ whole genome shotgun (WGS) entry which is preliminary data.</text>
</comment>
<name>A0A0B8QNN3_9VIBR</name>